<organism evidence="1 2">
    <name type="scientific">Candidatus Methanomarinus sp</name>
    <dbReference type="NCBI Taxonomy" id="3386244"/>
    <lineage>
        <taxon>Archaea</taxon>
        <taxon>Methanobacteriati</taxon>
        <taxon>Methanobacteriota</taxon>
        <taxon>Stenosarchaea group</taxon>
        <taxon>Methanomicrobia</taxon>
        <taxon>Methanosarcinales</taxon>
        <taxon>ANME-2 cluster</taxon>
        <taxon>Candidatus Methanocomedenaceae</taxon>
        <taxon>Candidatus Methanomarinus</taxon>
    </lineage>
</organism>
<gene>
    <name evidence="1" type="ORF">C5S46_04615</name>
</gene>
<comment type="caution">
    <text evidence="1">The sequence shown here is derived from an EMBL/GenBank/DDBJ whole genome shotgun (WGS) entry which is preliminary data.</text>
</comment>
<dbReference type="EMBL" id="QYBA01000152">
    <property type="protein sequence ID" value="TKY91666.1"/>
    <property type="molecule type" value="Genomic_DNA"/>
</dbReference>
<sequence>MDAAFKDIWAGGAIALIDGKTTQEAYNWVQRRYEYWISYWEMNPGWVAPIMIWCLKEDYKNLKLLGKRDARIRST</sequence>
<proteinExistence type="predicted"/>
<evidence type="ECO:0000313" key="2">
    <source>
        <dbReference type="Proteomes" id="UP000315423"/>
    </source>
</evidence>
<reference evidence="1" key="1">
    <citation type="submission" date="2018-09" db="EMBL/GenBank/DDBJ databases">
        <title>A genomic encyclopedia of anaerobic methanotrophic archaea.</title>
        <authorList>
            <person name="Skennerton C.T."/>
            <person name="Chadwick G.L."/>
            <person name="Laso-Perez R."/>
            <person name="Leu A.O."/>
            <person name="Speth D.R."/>
            <person name="Yu H."/>
            <person name="Morgan-Lang C."/>
            <person name="Hatzenpichler R."/>
            <person name="Goudeau D."/>
            <person name="Malmstrom R."/>
            <person name="Woyke T."/>
            <person name="Hallam S."/>
            <person name="Tyson G.W."/>
            <person name="Wegener G."/>
            <person name="Boetius A."/>
            <person name="Orphan V.J."/>
        </authorList>
    </citation>
    <scope>NUCLEOTIDE SEQUENCE</scope>
    <source>
        <strain evidence="1">CONS3730D10UFb2</strain>
    </source>
</reference>
<dbReference type="Proteomes" id="UP000315423">
    <property type="component" value="Unassembled WGS sequence"/>
</dbReference>
<evidence type="ECO:0000313" key="1">
    <source>
        <dbReference type="EMBL" id="TKY91666.1"/>
    </source>
</evidence>
<protein>
    <submittedName>
        <fullName evidence="1">Uncharacterized protein</fullName>
    </submittedName>
</protein>
<accession>A0AC61SAL5</accession>
<name>A0AC61SAL5_9EURY</name>